<dbReference type="CDD" id="cd04651">
    <property type="entry name" value="LbH_G1P_AT_C"/>
    <property type="match status" value="1"/>
</dbReference>
<dbReference type="InterPro" id="IPR029044">
    <property type="entry name" value="Nucleotide-diphossugar_trans"/>
</dbReference>
<dbReference type="Gene3D" id="2.160.10.10">
    <property type="entry name" value="Hexapeptide repeat proteins"/>
    <property type="match status" value="1"/>
</dbReference>
<dbReference type="CDD" id="cd02508">
    <property type="entry name" value="ADP_Glucose_PP"/>
    <property type="match status" value="1"/>
</dbReference>
<dbReference type="RefSeq" id="WP_066263431.1">
    <property type="nucleotide sequence ID" value="NZ_JARMAB010000002.1"/>
</dbReference>
<dbReference type="InterPro" id="IPR011004">
    <property type="entry name" value="Trimer_LpxA-like_sf"/>
</dbReference>
<feature type="domain" description="Nucleotidyl transferase" evidence="3">
    <location>
        <begin position="17"/>
        <end position="158"/>
    </location>
</feature>
<evidence type="ECO:0000256" key="1">
    <source>
        <dbReference type="ARBA" id="ARBA00010443"/>
    </source>
</evidence>
<evidence type="ECO:0000313" key="5">
    <source>
        <dbReference type="EMBL" id="MED1201638.1"/>
    </source>
</evidence>
<organism evidence="5 6">
    <name type="scientific">Heyndrickxia acidicola</name>
    <dbReference type="NCBI Taxonomy" id="209389"/>
    <lineage>
        <taxon>Bacteria</taxon>
        <taxon>Bacillati</taxon>
        <taxon>Bacillota</taxon>
        <taxon>Bacilli</taxon>
        <taxon>Bacillales</taxon>
        <taxon>Bacillaceae</taxon>
        <taxon>Heyndrickxia</taxon>
    </lineage>
</organism>
<dbReference type="InterPro" id="IPR011831">
    <property type="entry name" value="ADP-Glc_PPase"/>
</dbReference>
<comment type="caution">
    <text evidence="5">The sequence shown here is derived from an EMBL/GenBank/DDBJ whole genome shotgun (WGS) entry which is preliminary data.</text>
</comment>
<evidence type="ECO:0000256" key="2">
    <source>
        <dbReference type="ARBA" id="ARBA00023056"/>
    </source>
</evidence>
<dbReference type="PANTHER" id="PTHR43523:SF6">
    <property type="entry name" value="GLYCOGEN BIOSYNTHESIS PROTEIN GLGD"/>
    <property type="match status" value="1"/>
</dbReference>
<gene>
    <name evidence="5" type="primary">glgD</name>
    <name evidence="5" type="ORF">P4T90_00870</name>
</gene>
<dbReference type="SUPFAM" id="SSF51161">
    <property type="entry name" value="Trimeric LpxA-like enzymes"/>
    <property type="match status" value="1"/>
</dbReference>
<reference evidence="5 6" key="1">
    <citation type="submission" date="2023-03" db="EMBL/GenBank/DDBJ databases">
        <title>Bacillus Genome Sequencing.</title>
        <authorList>
            <person name="Dunlap C."/>
        </authorList>
    </citation>
    <scope>NUCLEOTIDE SEQUENCE [LARGE SCALE GENOMIC DNA]</scope>
    <source>
        <strain evidence="5 6">B-23453</strain>
    </source>
</reference>
<protein>
    <submittedName>
        <fullName evidence="5">Glucose-1-phosphate adenylyltransferase subunit GlgD</fullName>
        <ecNumber evidence="5">2.7.7.27</ecNumber>
    </submittedName>
</protein>
<dbReference type="Pfam" id="PF00483">
    <property type="entry name" value="NTP_transferase"/>
    <property type="match status" value="1"/>
</dbReference>
<dbReference type="Proteomes" id="UP001341444">
    <property type="component" value="Unassembled WGS sequence"/>
</dbReference>
<keyword evidence="5" id="KW-0808">Transferase</keyword>
<dbReference type="NCBIfam" id="TIGR02092">
    <property type="entry name" value="glgD"/>
    <property type="match status" value="1"/>
</dbReference>
<comment type="similarity">
    <text evidence="1">Belongs to the bacterial/plant glucose-1-phosphate adenylyltransferase family.</text>
</comment>
<evidence type="ECO:0000313" key="6">
    <source>
        <dbReference type="Proteomes" id="UP001341444"/>
    </source>
</evidence>
<dbReference type="EMBL" id="JARMAB010000002">
    <property type="protein sequence ID" value="MED1201638.1"/>
    <property type="molecule type" value="Genomic_DNA"/>
</dbReference>
<proteinExistence type="inferred from homology"/>
<dbReference type="PANTHER" id="PTHR43523">
    <property type="entry name" value="GLUCOSE-1-PHOSPHATE ADENYLYLTRANSFERASE-RELATED"/>
    <property type="match status" value="1"/>
</dbReference>
<keyword evidence="5" id="KW-0548">Nucleotidyltransferase</keyword>
<dbReference type="EC" id="2.7.7.27" evidence="5"/>
<dbReference type="InterPro" id="IPR005835">
    <property type="entry name" value="NTP_transferase_dom"/>
</dbReference>
<dbReference type="Gene3D" id="3.90.550.10">
    <property type="entry name" value="Spore Coat Polysaccharide Biosynthesis Protein SpsA, Chain A"/>
    <property type="match status" value="1"/>
</dbReference>
<keyword evidence="6" id="KW-1185">Reference proteome</keyword>
<name>A0ABU6MAG2_9BACI</name>
<dbReference type="SUPFAM" id="SSF53448">
    <property type="entry name" value="Nucleotide-diphospho-sugar transferases"/>
    <property type="match status" value="1"/>
</dbReference>
<evidence type="ECO:0000259" key="3">
    <source>
        <dbReference type="Pfam" id="PF00483"/>
    </source>
</evidence>
<accession>A0ABU6MAG2</accession>
<evidence type="ECO:0000259" key="4">
    <source>
        <dbReference type="Pfam" id="PF24894"/>
    </source>
</evidence>
<dbReference type="Pfam" id="PF24894">
    <property type="entry name" value="Hexapep_GlmU"/>
    <property type="match status" value="1"/>
</dbReference>
<dbReference type="InterPro" id="IPR011832">
    <property type="entry name" value="GlgDAde_trans"/>
</dbReference>
<dbReference type="InterPro" id="IPR056818">
    <property type="entry name" value="GlmU/GlgC-like_hexapep"/>
</dbReference>
<feature type="domain" description="Glucose-1-phosphate adenylyltransferase/Bifunctional protein GlmU-like C-terminal hexapeptide" evidence="4">
    <location>
        <begin position="283"/>
        <end position="357"/>
    </location>
</feature>
<keyword evidence="2" id="KW-0320">Glycogen biosynthesis</keyword>
<dbReference type="GO" id="GO:0008878">
    <property type="term" value="F:glucose-1-phosphate adenylyltransferase activity"/>
    <property type="evidence" value="ECO:0007669"/>
    <property type="project" value="UniProtKB-EC"/>
</dbReference>
<sequence>MENVLGVINLINEKPFLKELTQHRVLASVPFAGRYRLIDFTLSNFVHANITKVAVFTKEKYRSVMDHIGSGKEWDLDRSIGGLFFLPPIHPDEKLQGDLQQFYDHLELFRRSHEDTVLISPGHHVCKMDYNEIVDYHRKSGADITMVYKDYEGKPVEKLVYHTCQLDENENVTDIGLYTSPKEGDHVSLETFVIDKQLLIDLILNCRANDEYDFLKDALKAHLSTYKVKGFHFKGRLPFIHSVESFYESNMEFLNPEVLSSVFNEKWNVYTKKKHEAPAKYAASSSVSNSLVANGCDIQGIVENSIIFRGVKIKKGAVVKNSIIMQKGEIEEGAYVENVITDKQVKITKDKMIIGHSQPEVVRKEEII</sequence>